<evidence type="ECO:0000259" key="9">
    <source>
        <dbReference type="Pfam" id="PF13962"/>
    </source>
</evidence>
<gene>
    <name evidence="10" type="ORF">ACJRO7_016029</name>
</gene>
<accession>A0ABD3L6L2</accession>
<evidence type="ECO:0000256" key="3">
    <source>
        <dbReference type="ARBA" id="ARBA00022737"/>
    </source>
</evidence>
<comment type="caution">
    <text evidence="10">The sequence shown here is derived from an EMBL/GenBank/DDBJ whole genome shotgun (WGS) entry which is preliminary data.</text>
</comment>
<evidence type="ECO:0000256" key="1">
    <source>
        <dbReference type="ARBA" id="ARBA00004141"/>
    </source>
</evidence>
<evidence type="ECO:0000313" key="11">
    <source>
        <dbReference type="Proteomes" id="UP001634007"/>
    </source>
</evidence>
<evidence type="ECO:0000256" key="8">
    <source>
        <dbReference type="SAM" id="Phobius"/>
    </source>
</evidence>
<comment type="subcellular location">
    <subcellularLocation>
        <location evidence="1">Membrane</location>
        <topology evidence="1">Multi-pass membrane protein</topology>
    </subcellularLocation>
</comment>
<dbReference type="PANTHER" id="PTHR24186:SF37">
    <property type="entry name" value="PGG DOMAIN-CONTAINING PROTEIN"/>
    <property type="match status" value="1"/>
</dbReference>
<feature type="region of interest" description="Disordered" evidence="7">
    <location>
        <begin position="1"/>
        <end position="41"/>
    </location>
</feature>
<dbReference type="GO" id="GO:0016020">
    <property type="term" value="C:membrane"/>
    <property type="evidence" value="ECO:0007669"/>
    <property type="project" value="UniProtKB-SubCell"/>
</dbReference>
<dbReference type="AlphaFoldDB" id="A0ABD3L6L2"/>
<keyword evidence="11" id="KW-1185">Reference proteome</keyword>
<dbReference type="Proteomes" id="UP001634007">
    <property type="component" value="Unassembled WGS sequence"/>
</dbReference>
<organism evidence="10 11">
    <name type="scientific">Eucalyptus globulus</name>
    <name type="common">Tasmanian blue gum</name>
    <dbReference type="NCBI Taxonomy" id="34317"/>
    <lineage>
        <taxon>Eukaryota</taxon>
        <taxon>Viridiplantae</taxon>
        <taxon>Streptophyta</taxon>
        <taxon>Embryophyta</taxon>
        <taxon>Tracheophyta</taxon>
        <taxon>Spermatophyta</taxon>
        <taxon>Magnoliopsida</taxon>
        <taxon>eudicotyledons</taxon>
        <taxon>Gunneridae</taxon>
        <taxon>Pentapetalae</taxon>
        <taxon>rosids</taxon>
        <taxon>malvids</taxon>
        <taxon>Myrtales</taxon>
        <taxon>Myrtaceae</taxon>
        <taxon>Myrtoideae</taxon>
        <taxon>Eucalypteae</taxon>
        <taxon>Eucalyptus</taxon>
    </lineage>
</organism>
<evidence type="ECO:0000256" key="6">
    <source>
        <dbReference type="ARBA" id="ARBA00023136"/>
    </source>
</evidence>
<feature type="compositionally biased region" description="Basic residues" evidence="7">
    <location>
        <begin position="22"/>
        <end position="35"/>
    </location>
</feature>
<dbReference type="InterPro" id="IPR026961">
    <property type="entry name" value="PGG_dom"/>
</dbReference>
<dbReference type="EMBL" id="JBJKBG010000003">
    <property type="protein sequence ID" value="KAL3747182.1"/>
    <property type="molecule type" value="Genomic_DNA"/>
</dbReference>
<feature type="transmembrane region" description="Helical" evidence="8">
    <location>
        <begin position="173"/>
        <end position="198"/>
    </location>
</feature>
<name>A0ABD3L6L2_EUCGL</name>
<sequence>MTCHTTTSRSPKIPPSLSTKKAPPKKRSTLRKPLSKKLSALRRPPVEADWLSQEKFTNAATMPPGGVWQDDYKVDANGNPVKEPHMAGTSIMAQIQRIAYGQFMIFNPLAFLSSLSIILLLLSGLPIKQRRWMWTQMVIMWLVITGQAISYFIALHNISLADTRGMLKDVTNVLVVCWLCLRGVVFMGNVVRLCVWVLRKWGYLKKKEKKDSDEDDEDKHEEV</sequence>
<proteinExistence type="predicted"/>
<evidence type="ECO:0000256" key="2">
    <source>
        <dbReference type="ARBA" id="ARBA00022692"/>
    </source>
</evidence>
<keyword evidence="5" id="KW-0040">ANK repeat</keyword>
<feature type="transmembrane region" description="Helical" evidence="8">
    <location>
        <begin position="99"/>
        <end position="122"/>
    </location>
</feature>
<evidence type="ECO:0000313" key="10">
    <source>
        <dbReference type="EMBL" id="KAL3747182.1"/>
    </source>
</evidence>
<keyword evidence="4 8" id="KW-1133">Transmembrane helix</keyword>
<evidence type="ECO:0000256" key="7">
    <source>
        <dbReference type="SAM" id="MobiDB-lite"/>
    </source>
</evidence>
<keyword evidence="2 8" id="KW-0812">Transmembrane</keyword>
<keyword evidence="3" id="KW-0677">Repeat</keyword>
<evidence type="ECO:0000256" key="4">
    <source>
        <dbReference type="ARBA" id="ARBA00022989"/>
    </source>
</evidence>
<feature type="compositionally biased region" description="Polar residues" evidence="7">
    <location>
        <begin position="1"/>
        <end position="10"/>
    </location>
</feature>
<evidence type="ECO:0000256" key="5">
    <source>
        <dbReference type="ARBA" id="ARBA00023043"/>
    </source>
</evidence>
<feature type="domain" description="PGG" evidence="9">
    <location>
        <begin position="59"/>
        <end position="155"/>
    </location>
</feature>
<keyword evidence="6 8" id="KW-0472">Membrane</keyword>
<protein>
    <recommendedName>
        <fullName evidence="9">PGG domain-containing protein</fullName>
    </recommendedName>
</protein>
<dbReference type="Pfam" id="PF13962">
    <property type="entry name" value="PGG"/>
    <property type="match status" value="1"/>
</dbReference>
<dbReference type="PANTHER" id="PTHR24186">
    <property type="entry name" value="PROTEIN PHOSPHATASE 1 REGULATORY SUBUNIT"/>
    <property type="match status" value="1"/>
</dbReference>
<reference evidence="10 11" key="1">
    <citation type="submission" date="2024-11" db="EMBL/GenBank/DDBJ databases">
        <title>Chromosome-level genome assembly of Eucalyptus globulus Labill. provides insights into its genome evolution.</title>
        <authorList>
            <person name="Li X."/>
        </authorList>
    </citation>
    <scope>NUCLEOTIDE SEQUENCE [LARGE SCALE GENOMIC DNA]</scope>
    <source>
        <strain evidence="10">CL2024</strain>
        <tissue evidence="10">Fresh tender leaves</tissue>
    </source>
</reference>
<feature type="transmembrane region" description="Helical" evidence="8">
    <location>
        <begin position="134"/>
        <end position="153"/>
    </location>
</feature>